<accession>A0A421BMT9</accession>
<gene>
    <name evidence="3" type="ORF">DYS74_11800</name>
</gene>
<evidence type="ECO:0000256" key="1">
    <source>
        <dbReference type="SAM" id="MobiDB-lite"/>
    </source>
</evidence>
<sequence>MAQRFGGKYSPQPKTDEGYPGVAPDRVPQAPSEPRHPLLRRPTWLIAAAAPLLPRAFGDGPEGLARNLGAFALIAGGAWLIREGLRAEAAWEARRVARRPALPRKALGAVVGGIGLALAAPAAGIAGAAVIGVIGAGLALLAFGPDPMRDKGMEGIDPFQQDRVARVVAEGEKHLAAMRAAIVRAQDALLSARVERFAATARELFRAVEEDPGDLSAARRYMGVYLEGARDATVKFADLWAATRDAQARRDYEALLDDLEANFTARTRSLIAGGREGLDIEIEVLRERLAREGVTRPAGEAGPTGD</sequence>
<organism evidence="3 4">
    <name type="scientific">Paenirhodobacter hankyongi</name>
    <dbReference type="NCBI Taxonomy" id="2294033"/>
    <lineage>
        <taxon>Bacteria</taxon>
        <taxon>Pseudomonadati</taxon>
        <taxon>Pseudomonadota</taxon>
        <taxon>Alphaproteobacteria</taxon>
        <taxon>Rhodobacterales</taxon>
        <taxon>Rhodobacter group</taxon>
        <taxon>Paenirhodobacter</taxon>
    </lineage>
</organism>
<feature type="transmembrane region" description="Helical" evidence="2">
    <location>
        <begin position="102"/>
        <end position="119"/>
    </location>
</feature>
<evidence type="ECO:0000313" key="4">
    <source>
        <dbReference type="Proteomes" id="UP000279673"/>
    </source>
</evidence>
<evidence type="ECO:0000256" key="2">
    <source>
        <dbReference type="SAM" id="Phobius"/>
    </source>
</evidence>
<keyword evidence="2" id="KW-0812">Transmembrane</keyword>
<keyword evidence="2" id="KW-0472">Membrane</keyword>
<dbReference type="EMBL" id="RCHI01000011">
    <property type="protein sequence ID" value="RLL64221.1"/>
    <property type="molecule type" value="Genomic_DNA"/>
</dbReference>
<keyword evidence="4" id="KW-1185">Reference proteome</keyword>
<protein>
    <recommendedName>
        <fullName evidence="5">5-bromo-4-chloroindolyl phosphate hydrolysis protein</fullName>
    </recommendedName>
</protein>
<dbReference type="Proteomes" id="UP000279673">
    <property type="component" value="Unassembled WGS sequence"/>
</dbReference>
<name>A0A421BMT9_9RHOB</name>
<comment type="caution">
    <text evidence="3">The sequence shown here is derived from an EMBL/GenBank/DDBJ whole genome shotgun (WGS) entry which is preliminary data.</text>
</comment>
<dbReference type="InterPro" id="IPR018770">
    <property type="entry name" value="ChloroindolylP_hydrolase"/>
</dbReference>
<evidence type="ECO:0008006" key="5">
    <source>
        <dbReference type="Google" id="ProtNLM"/>
    </source>
</evidence>
<dbReference type="Pfam" id="PF10112">
    <property type="entry name" value="Halogen_Hydrol"/>
    <property type="match status" value="1"/>
</dbReference>
<feature type="region of interest" description="Disordered" evidence="1">
    <location>
        <begin position="1"/>
        <end position="35"/>
    </location>
</feature>
<keyword evidence="2" id="KW-1133">Transmembrane helix</keyword>
<evidence type="ECO:0000313" key="3">
    <source>
        <dbReference type="EMBL" id="RLL64221.1"/>
    </source>
</evidence>
<dbReference type="RefSeq" id="WP_121533898.1">
    <property type="nucleotide sequence ID" value="NZ_RCHI01000011.1"/>
</dbReference>
<reference evidence="3 4" key="1">
    <citation type="submission" date="2018-10" db="EMBL/GenBank/DDBJ databases">
        <title>Rhodobacter sp . BO-81.</title>
        <authorList>
            <person name="Im W.T."/>
        </authorList>
    </citation>
    <scope>NUCLEOTIDE SEQUENCE [LARGE SCALE GENOMIC DNA]</scope>
    <source>
        <strain evidence="3 4">BO-81</strain>
    </source>
</reference>
<proteinExistence type="predicted"/>
<dbReference type="AlphaFoldDB" id="A0A421BMT9"/>